<reference evidence="1" key="1">
    <citation type="submission" date="2022-08" db="EMBL/GenBank/DDBJ databases">
        <title>Molecular epidemiological analysis of five strains of VanD-type vancomycin-resistant Enterococcus faecalis.</title>
        <authorList>
            <person name="Mimura K."/>
            <person name="Hashimoto Y."/>
            <person name="Tomita H."/>
        </authorList>
    </citation>
    <scope>NUCLEOTIDE SEQUENCE</scope>
    <source>
        <strain evidence="1">SVR2332</strain>
    </source>
</reference>
<evidence type="ECO:0000313" key="2">
    <source>
        <dbReference type="Proteomes" id="UP001317613"/>
    </source>
</evidence>
<name>A0AC59HSM5_ENTFL</name>
<proteinExistence type="predicted"/>
<protein>
    <submittedName>
        <fullName evidence="1">Uncharacterized protein</fullName>
    </submittedName>
</protein>
<sequence>MMNKSIGFSFNALNEWSEKSIGNYNLLIGVGFLLVMISSITLVYLLLKLGQRDERTTKIHLNVCCYMLVTIVLCDLFFPKEYMQNILFLFKYALAFSISLIYLLKKYKQDLC</sequence>
<accession>A0AC59HSM5</accession>
<organism evidence="1 2">
    <name type="scientific">Enterococcus faecalis</name>
    <name type="common">Streptococcus faecalis</name>
    <dbReference type="NCBI Taxonomy" id="1351"/>
    <lineage>
        <taxon>Bacteria</taxon>
        <taxon>Bacillati</taxon>
        <taxon>Bacillota</taxon>
        <taxon>Bacilli</taxon>
        <taxon>Lactobacillales</taxon>
        <taxon>Enterococcaceae</taxon>
        <taxon>Enterococcus</taxon>
    </lineage>
</organism>
<dbReference type="EMBL" id="AP026729">
    <property type="protein sequence ID" value="BDQ62705.1"/>
    <property type="molecule type" value="Genomic_DNA"/>
</dbReference>
<evidence type="ECO:0000313" key="1">
    <source>
        <dbReference type="EMBL" id="BDQ62705.1"/>
    </source>
</evidence>
<gene>
    <name evidence="1" type="ORF">EfsSVR2332_27830</name>
</gene>
<dbReference type="Proteomes" id="UP001317613">
    <property type="component" value="Chromosome"/>
</dbReference>